<dbReference type="InterPro" id="IPR002401">
    <property type="entry name" value="Cyt_P450_E_grp-I"/>
</dbReference>
<dbReference type="InterPro" id="IPR017972">
    <property type="entry name" value="Cyt_P450_CS"/>
</dbReference>
<sequence length="172" mass="19177">MVLHPEIQKKAQAELDAVIGPGKLPRFSDRPRLPYIEHIVQETYSLSEKMVAVGSFGTVVYANAFAIAHDERVYENPQDFNPDRYGGGEPYPVGNFGFGRRVCVGRFLADNSVWIMVATMLSTLEFCKKVAQDGTPIEPRVQFTNGGTCHPEHFDCVIKPRTSKVEALFNAN</sequence>
<dbReference type="InterPro" id="IPR050364">
    <property type="entry name" value="Cytochrome_P450_fung"/>
</dbReference>
<evidence type="ECO:0000256" key="1">
    <source>
        <dbReference type="ARBA" id="ARBA00010617"/>
    </source>
</evidence>
<gene>
    <name evidence="6" type="ORF">NW768_002074</name>
</gene>
<dbReference type="PROSITE" id="PS00086">
    <property type="entry name" value="CYTOCHROME_P450"/>
    <property type="match status" value="1"/>
</dbReference>
<dbReference type="InterPro" id="IPR036396">
    <property type="entry name" value="Cyt_P450_sf"/>
</dbReference>
<keyword evidence="3 5" id="KW-0560">Oxidoreductase</keyword>
<organism evidence="6 7">
    <name type="scientific">Fusarium equiseti</name>
    <name type="common">Fusarium scirpi</name>
    <dbReference type="NCBI Taxonomy" id="61235"/>
    <lineage>
        <taxon>Eukaryota</taxon>
        <taxon>Fungi</taxon>
        <taxon>Dikarya</taxon>
        <taxon>Ascomycota</taxon>
        <taxon>Pezizomycotina</taxon>
        <taxon>Sordariomycetes</taxon>
        <taxon>Hypocreomycetidae</taxon>
        <taxon>Hypocreales</taxon>
        <taxon>Nectriaceae</taxon>
        <taxon>Fusarium</taxon>
        <taxon>Fusarium incarnatum-equiseti species complex</taxon>
    </lineage>
</organism>
<keyword evidence="2 5" id="KW-0479">Metal-binding</keyword>
<evidence type="ECO:0000256" key="4">
    <source>
        <dbReference type="ARBA" id="ARBA00023004"/>
    </source>
</evidence>
<evidence type="ECO:0000313" key="7">
    <source>
        <dbReference type="Proteomes" id="UP001152024"/>
    </source>
</evidence>
<dbReference type="PRINTS" id="PR00463">
    <property type="entry name" value="EP450I"/>
</dbReference>
<keyword evidence="5" id="KW-0503">Monooxygenase</keyword>
<dbReference type="PANTHER" id="PTHR46300">
    <property type="entry name" value="P450, PUTATIVE (EUROFUNG)-RELATED-RELATED"/>
    <property type="match status" value="1"/>
</dbReference>
<proteinExistence type="inferred from homology"/>
<dbReference type="EMBL" id="JAOQBH010000003">
    <property type="protein sequence ID" value="KAJ4138253.1"/>
    <property type="molecule type" value="Genomic_DNA"/>
</dbReference>
<evidence type="ECO:0000256" key="2">
    <source>
        <dbReference type="ARBA" id="ARBA00022723"/>
    </source>
</evidence>
<evidence type="ECO:0000256" key="3">
    <source>
        <dbReference type="ARBA" id="ARBA00023002"/>
    </source>
</evidence>
<keyword evidence="4 5" id="KW-0408">Iron</keyword>
<protein>
    <recommendedName>
        <fullName evidence="8">Cytochrome p450</fullName>
    </recommendedName>
</protein>
<dbReference type="Pfam" id="PF00067">
    <property type="entry name" value="p450"/>
    <property type="match status" value="2"/>
</dbReference>
<keyword evidence="5" id="KW-0349">Heme</keyword>
<evidence type="ECO:0008006" key="8">
    <source>
        <dbReference type="Google" id="ProtNLM"/>
    </source>
</evidence>
<dbReference type="PANTHER" id="PTHR46300:SF5">
    <property type="entry name" value="CYTOCHROME P450"/>
    <property type="match status" value="1"/>
</dbReference>
<dbReference type="InterPro" id="IPR001128">
    <property type="entry name" value="Cyt_P450"/>
</dbReference>
<dbReference type="Proteomes" id="UP001152024">
    <property type="component" value="Unassembled WGS sequence"/>
</dbReference>
<comment type="similarity">
    <text evidence="1 5">Belongs to the cytochrome P450 family.</text>
</comment>
<accession>A0ABQ8RMR3</accession>
<dbReference type="SUPFAM" id="SSF48264">
    <property type="entry name" value="Cytochrome P450"/>
    <property type="match status" value="1"/>
</dbReference>
<dbReference type="Gene3D" id="1.10.630.10">
    <property type="entry name" value="Cytochrome P450"/>
    <property type="match status" value="1"/>
</dbReference>
<keyword evidence="7" id="KW-1185">Reference proteome</keyword>
<comment type="caution">
    <text evidence="6">The sequence shown here is derived from an EMBL/GenBank/DDBJ whole genome shotgun (WGS) entry which is preliminary data.</text>
</comment>
<evidence type="ECO:0000313" key="6">
    <source>
        <dbReference type="EMBL" id="KAJ4138253.1"/>
    </source>
</evidence>
<name>A0ABQ8RMR3_FUSEQ</name>
<evidence type="ECO:0000256" key="5">
    <source>
        <dbReference type="RuleBase" id="RU000461"/>
    </source>
</evidence>
<reference evidence="6" key="1">
    <citation type="submission" date="2022-09" db="EMBL/GenBank/DDBJ databases">
        <title>Fusarium specimens isolated from Avocado Roots.</title>
        <authorList>
            <person name="Stajich J."/>
            <person name="Roper C."/>
            <person name="Heimlech-Rivalta G."/>
        </authorList>
    </citation>
    <scope>NUCLEOTIDE SEQUENCE</scope>
    <source>
        <strain evidence="6">CF00095</strain>
    </source>
</reference>